<name>F1ZAI5_9SPHN</name>
<feature type="active site" description="Nucleophile" evidence="4">
    <location>
        <position position="35"/>
    </location>
</feature>
<keyword evidence="3 4" id="KW-0443">Lipid metabolism</keyword>
<dbReference type="OrthoDB" id="9807112at2"/>
<evidence type="ECO:0000259" key="5">
    <source>
        <dbReference type="PROSITE" id="PS51635"/>
    </source>
</evidence>
<protein>
    <submittedName>
        <fullName evidence="6">Patatin</fullName>
    </submittedName>
</protein>
<dbReference type="STRING" id="983920.Y88_0462"/>
<sequence>MLALQGGGALGAFTWGVLDALLEARMEIEAISGASAGAVNGVLLASGLAKGGPEEARALLARFWDRVSRMSMPAWLTDHWLIAGALRGSLDILSPAQLNPLGFDPLRSILTDLVDFERLRTRSPIKLHISATRVKDGSARIFTAPEITIEAVLASACLPRLSESVEIDGEYFWDGGFSANPPLRELVWSSRSRRMIVVELLADAIDDPPTAAGDISQRTLELAFMTSYRRELEALEALIERCRKTFSGFSKVTRRLRSLQIHRISIADHLEPQDLGRPHDASLHRILRLKEEGQSAARAWLNK</sequence>
<dbReference type="GO" id="GO:0016787">
    <property type="term" value="F:hydrolase activity"/>
    <property type="evidence" value="ECO:0007669"/>
    <property type="project" value="UniProtKB-UniRule"/>
</dbReference>
<keyword evidence="7" id="KW-1185">Reference proteome</keyword>
<evidence type="ECO:0000256" key="3">
    <source>
        <dbReference type="ARBA" id="ARBA00023098"/>
    </source>
</evidence>
<accession>F1ZAI5</accession>
<dbReference type="EMBL" id="AEWJ01000041">
    <property type="protein sequence ID" value="EGD58407.1"/>
    <property type="molecule type" value="Genomic_DNA"/>
</dbReference>
<evidence type="ECO:0000313" key="7">
    <source>
        <dbReference type="Proteomes" id="UP000004728"/>
    </source>
</evidence>
<comment type="caution">
    <text evidence="6">The sequence shown here is derived from an EMBL/GenBank/DDBJ whole genome shotgun (WGS) entry which is preliminary data.</text>
</comment>
<gene>
    <name evidence="6" type="ORF">Y88_0462</name>
</gene>
<dbReference type="RefSeq" id="WP_008066837.1">
    <property type="nucleotide sequence ID" value="NZ_AQWK01000002.1"/>
</dbReference>
<dbReference type="PANTHER" id="PTHR14226:SF78">
    <property type="entry name" value="SLR0060 PROTEIN"/>
    <property type="match status" value="1"/>
</dbReference>
<feature type="domain" description="PNPLA" evidence="5">
    <location>
        <begin position="2"/>
        <end position="187"/>
    </location>
</feature>
<feature type="active site" description="Proton acceptor" evidence="4">
    <location>
        <position position="174"/>
    </location>
</feature>
<keyword evidence="1 4" id="KW-0378">Hydrolase</keyword>
<dbReference type="SUPFAM" id="SSF52151">
    <property type="entry name" value="FabD/lysophospholipase-like"/>
    <property type="match status" value="1"/>
</dbReference>
<dbReference type="AlphaFoldDB" id="F1ZAI5"/>
<dbReference type="InterPro" id="IPR050301">
    <property type="entry name" value="NTE"/>
</dbReference>
<dbReference type="InParanoid" id="F1ZAI5"/>
<dbReference type="GO" id="GO:0016042">
    <property type="term" value="P:lipid catabolic process"/>
    <property type="evidence" value="ECO:0007669"/>
    <property type="project" value="UniProtKB-UniRule"/>
</dbReference>
<organism evidence="6 7">
    <name type="scientific">Novosphingobium nitrogenifigens DSM 19370</name>
    <dbReference type="NCBI Taxonomy" id="983920"/>
    <lineage>
        <taxon>Bacteria</taxon>
        <taxon>Pseudomonadati</taxon>
        <taxon>Pseudomonadota</taxon>
        <taxon>Alphaproteobacteria</taxon>
        <taxon>Sphingomonadales</taxon>
        <taxon>Sphingomonadaceae</taxon>
        <taxon>Novosphingobium</taxon>
    </lineage>
</organism>
<feature type="short sequence motif" description="GXGXXG" evidence="4">
    <location>
        <begin position="6"/>
        <end position="11"/>
    </location>
</feature>
<proteinExistence type="predicted"/>
<dbReference type="PANTHER" id="PTHR14226">
    <property type="entry name" value="NEUROPATHY TARGET ESTERASE/SWISS CHEESE D.MELANOGASTER"/>
    <property type="match status" value="1"/>
</dbReference>
<feature type="short sequence motif" description="GXSXG" evidence="4">
    <location>
        <begin position="33"/>
        <end position="37"/>
    </location>
</feature>
<keyword evidence="2 4" id="KW-0442">Lipid degradation</keyword>
<dbReference type="InterPro" id="IPR002641">
    <property type="entry name" value="PNPLA_dom"/>
</dbReference>
<evidence type="ECO:0000256" key="1">
    <source>
        <dbReference type="ARBA" id="ARBA00022801"/>
    </source>
</evidence>
<dbReference type="Pfam" id="PF01734">
    <property type="entry name" value="Patatin"/>
    <property type="match status" value="1"/>
</dbReference>
<dbReference type="HOGENOM" id="CLU_040292_0_0_5"/>
<reference evidence="6 7" key="1">
    <citation type="journal article" date="2012" name="J. Bacteriol.">
        <title>Draft Genome Sequence of Novosphingobium nitrogenifigens Y88T.</title>
        <authorList>
            <person name="Strabala T.J."/>
            <person name="Macdonald L."/>
            <person name="Liu V."/>
            <person name="Smit A.M."/>
        </authorList>
    </citation>
    <scope>NUCLEOTIDE SEQUENCE [LARGE SCALE GENOMIC DNA]</scope>
    <source>
        <strain evidence="6 7">DSM 19370</strain>
    </source>
</reference>
<dbReference type="PROSITE" id="PS51635">
    <property type="entry name" value="PNPLA"/>
    <property type="match status" value="1"/>
</dbReference>
<dbReference type="Proteomes" id="UP000004728">
    <property type="component" value="Unassembled WGS sequence"/>
</dbReference>
<feature type="short sequence motif" description="DGA/G" evidence="4">
    <location>
        <begin position="174"/>
        <end position="176"/>
    </location>
</feature>
<evidence type="ECO:0000313" key="6">
    <source>
        <dbReference type="EMBL" id="EGD58407.1"/>
    </source>
</evidence>
<dbReference type="eggNOG" id="COG1752">
    <property type="taxonomic scope" value="Bacteria"/>
</dbReference>
<evidence type="ECO:0000256" key="2">
    <source>
        <dbReference type="ARBA" id="ARBA00022963"/>
    </source>
</evidence>
<dbReference type="InterPro" id="IPR016035">
    <property type="entry name" value="Acyl_Trfase/lysoPLipase"/>
</dbReference>
<dbReference type="Gene3D" id="3.40.1090.10">
    <property type="entry name" value="Cytosolic phospholipase A2 catalytic domain"/>
    <property type="match status" value="2"/>
</dbReference>
<evidence type="ECO:0000256" key="4">
    <source>
        <dbReference type="PROSITE-ProRule" id="PRU01161"/>
    </source>
</evidence>